<accession>A0ABN2QL41</accession>
<reference evidence="3 4" key="1">
    <citation type="journal article" date="2019" name="Int. J. Syst. Evol. Microbiol.">
        <title>The Global Catalogue of Microorganisms (GCM) 10K type strain sequencing project: providing services to taxonomists for standard genome sequencing and annotation.</title>
        <authorList>
            <consortium name="The Broad Institute Genomics Platform"/>
            <consortium name="The Broad Institute Genome Sequencing Center for Infectious Disease"/>
            <person name="Wu L."/>
            <person name="Ma J."/>
        </authorList>
    </citation>
    <scope>NUCLEOTIDE SEQUENCE [LARGE SCALE GENOMIC DNA]</scope>
    <source>
        <strain evidence="3 4">JCM 14901</strain>
    </source>
</reference>
<organism evidence="3 4">
    <name type="scientific">Microbacterium deminutum</name>
    <dbReference type="NCBI Taxonomy" id="344164"/>
    <lineage>
        <taxon>Bacteria</taxon>
        <taxon>Bacillati</taxon>
        <taxon>Actinomycetota</taxon>
        <taxon>Actinomycetes</taxon>
        <taxon>Micrococcales</taxon>
        <taxon>Microbacteriaceae</taxon>
        <taxon>Microbacterium</taxon>
    </lineage>
</organism>
<evidence type="ECO:0000313" key="4">
    <source>
        <dbReference type="Proteomes" id="UP001499933"/>
    </source>
</evidence>
<feature type="compositionally biased region" description="Basic and acidic residues" evidence="1">
    <location>
        <begin position="234"/>
        <end position="249"/>
    </location>
</feature>
<keyword evidence="2" id="KW-0812">Transmembrane</keyword>
<evidence type="ECO:0000313" key="3">
    <source>
        <dbReference type="EMBL" id="GAA1953988.1"/>
    </source>
</evidence>
<evidence type="ECO:0000256" key="2">
    <source>
        <dbReference type="SAM" id="Phobius"/>
    </source>
</evidence>
<dbReference type="Proteomes" id="UP001499933">
    <property type="component" value="Unassembled WGS sequence"/>
</dbReference>
<keyword evidence="2" id="KW-1133">Transmembrane helix</keyword>
<name>A0ABN2QL41_9MICO</name>
<keyword evidence="2" id="KW-0472">Membrane</keyword>
<dbReference type="EMBL" id="BAAAOG010000002">
    <property type="protein sequence ID" value="GAA1953988.1"/>
    <property type="molecule type" value="Genomic_DNA"/>
</dbReference>
<proteinExistence type="predicted"/>
<protein>
    <recommendedName>
        <fullName evidence="5">Capsular polysaccharide biosynthesis protein</fullName>
    </recommendedName>
</protein>
<keyword evidence="4" id="KW-1185">Reference proteome</keyword>
<comment type="caution">
    <text evidence="3">The sequence shown here is derived from an EMBL/GenBank/DDBJ whole genome shotgun (WGS) entry which is preliminary data.</text>
</comment>
<sequence length="270" mass="28534">MNLLEVLRGLWRRWYIVVPGLIIAVTLAVTMWFVIKPGYQRTASQLLLPGSTSVPQGENVFLYIDGLSQVADVVVRTVGAETDLGQILDGHPGASAVVGRDVATAGPVILITVTATSDDEAAELLSTLVGRTVSTLSRLQADEGIPKRSQITAITLTQDQRSVIEQKTRMTIAAGVGIGMVALTILIASVVDGFARRPNRGRGRHGSGSNERLFDLDGLEPESDAPPGADETEGLAREAEAVVSEREGGPPDDASSNRRRGNTTSALISG</sequence>
<dbReference type="RefSeq" id="WP_344092933.1">
    <property type="nucleotide sequence ID" value="NZ_BAAAOG010000002.1"/>
</dbReference>
<gene>
    <name evidence="3" type="ORF">GCM10009776_14850</name>
</gene>
<feature type="transmembrane region" description="Helical" evidence="2">
    <location>
        <begin position="14"/>
        <end position="35"/>
    </location>
</feature>
<feature type="region of interest" description="Disordered" evidence="1">
    <location>
        <begin position="196"/>
        <end position="270"/>
    </location>
</feature>
<evidence type="ECO:0000256" key="1">
    <source>
        <dbReference type="SAM" id="MobiDB-lite"/>
    </source>
</evidence>
<feature type="transmembrane region" description="Helical" evidence="2">
    <location>
        <begin position="170"/>
        <end position="191"/>
    </location>
</feature>
<evidence type="ECO:0008006" key="5">
    <source>
        <dbReference type="Google" id="ProtNLM"/>
    </source>
</evidence>